<protein>
    <recommendedName>
        <fullName evidence="1">RNase H type-1 domain-containing protein</fullName>
    </recommendedName>
</protein>
<feature type="domain" description="RNase H type-1" evidence="1">
    <location>
        <begin position="66"/>
        <end position="138"/>
    </location>
</feature>
<evidence type="ECO:0000313" key="2">
    <source>
        <dbReference type="EMBL" id="PMB67576.1"/>
    </source>
</evidence>
<dbReference type="InterPro" id="IPR012337">
    <property type="entry name" value="RNaseH-like_sf"/>
</dbReference>
<evidence type="ECO:0000259" key="1">
    <source>
        <dbReference type="Pfam" id="PF13456"/>
    </source>
</evidence>
<proteinExistence type="predicted"/>
<organism evidence="2 3">
    <name type="scientific">Beauveria bassiana</name>
    <name type="common">White muscardine disease fungus</name>
    <name type="synonym">Tritirachium shiotae</name>
    <dbReference type="NCBI Taxonomy" id="176275"/>
    <lineage>
        <taxon>Eukaryota</taxon>
        <taxon>Fungi</taxon>
        <taxon>Dikarya</taxon>
        <taxon>Ascomycota</taxon>
        <taxon>Pezizomycotina</taxon>
        <taxon>Sordariomycetes</taxon>
        <taxon>Hypocreomycetidae</taxon>
        <taxon>Hypocreales</taxon>
        <taxon>Cordycipitaceae</taxon>
        <taxon>Beauveria</taxon>
    </lineage>
</organism>
<dbReference type="Proteomes" id="UP000235728">
    <property type="component" value="Unassembled WGS sequence"/>
</dbReference>
<sequence>MALRHSRLLRTAYRTVKVERPRLIPQRFSDHIQVEGPRERHIKEKAVADFEQWLAGRPAGYVVFSDGSKTDTDTAGYGFAVFHHGQLLDWGSGQLGQREVFDAEIHGALAGLKAAMQQNSRHEPITVCMDNTSVIDCIGVQAWRALYSIQPE</sequence>
<dbReference type="SUPFAM" id="SSF53098">
    <property type="entry name" value="Ribonuclease H-like"/>
    <property type="match status" value="1"/>
</dbReference>
<dbReference type="EMBL" id="MRVG01000007">
    <property type="protein sequence ID" value="PMB67576.1"/>
    <property type="molecule type" value="Genomic_DNA"/>
</dbReference>
<reference evidence="2 3" key="1">
    <citation type="journal article" date="2016" name="Appl. Microbiol. Biotechnol.">
        <title>Characterization of T-DNA insertion mutants with decreased virulence in the entomopathogenic fungus Beauveria bassiana JEF-007.</title>
        <authorList>
            <person name="Kim S."/>
            <person name="Lee S.J."/>
            <person name="Nai Y.S."/>
            <person name="Yu J.S."/>
            <person name="Lee M.R."/>
            <person name="Yang Y.T."/>
            <person name="Kim J.S."/>
        </authorList>
    </citation>
    <scope>NUCLEOTIDE SEQUENCE [LARGE SCALE GENOMIC DNA]</scope>
    <source>
        <strain evidence="2 3">JEF-007</strain>
    </source>
</reference>
<accession>A0A2N6NK23</accession>
<dbReference type="InterPro" id="IPR002156">
    <property type="entry name" value="RNaseH_domain"/>
</dbReference>
<name>A0A2N6NK23_BEABA</name>
<evidence type="ECO:0000313" key="3">
    <source>
        <dbReference type="Proteomes" id="UP000235728"/>
    </source>
</evidence>
<gene>
    <name evidence="2" type="ORF">BM221_007246</name>
</gene>
<dbReference type="InterPro" id="IPR036397">
    <property type="entry name" value="RNaseH_sf"/>
</dbReference>
<dbReference type="GO" id="GO:0003676">
    <property type="term" value="F:nucleic acid binding"/>
    <property type="evidence" value="ECO:0007669"/>
    <property type="project" value="InterPro"/>
</dbReference>
<dbReference type="AlphaFoldDB" id="A0A2N6NK23"/>
<dbReference type="Gene3D" id="3.30.420.10">
    <property type="entry name" value="Ribonuclease H-like superfamily/Ribonuclease H"/>
    <property type="match status" value="1"/>
</dbReference>
<dbReference type="GO" id="GO:0004523">
    <property type="term" value="F:RNA-DNA hybrid ribonuclease activity"/>
    <property type="evidence" value="ECO:0007669"/>
    <property type="project" value="InterPro"/>
</dbReference>
<dbReference type="Pfam" id="PF13456">
    <property type="entry name" value="RVT_3"/>
    <property type="match status" value="1"/>
</dbReference>
<comment type="caution">
    <text evidence="2">The sequence shown here is derived from an EMBL/GenBank/DDBJ whole genome shotgun (WGS) entry which is preliminary data.</text>
</comment>